<reference evidence="2" key="1">
    <citation type="journal article" date="2014" name="Front. Microbiol.">
        <title>High frequency of phylogenetically diverse reductive dehalogenase-homologous genes in deep subseafloor sedimentary metagenomes.</title>
        <authorList>
            <person name="Kawai M."/>
            <person name="Futagami T."/>
            <person name="Toyoda A."/>
            <person name="Takaki Y."/>
            <person name="Nishi S."/>
            <person name="Hori S."/>
            <person name="Arai W."/>
            <person name="Tsubouchi T."/>
            <person name="Morono Y."/>
            <person name="Uchiyama I."/>
            <person name="Ito T."/>
            <person name="Fujiyama A."/>
            <person name="Inagaki F."/>
            <person name="Takami H."/>
        </authorList>
    </citation>
    <scope>NUCLEOTIDE SEQUENCE</scope>
    <source>
        <strain evidence="2">Expedition CK06-06</strain>
    </source>
</reference>
<name>X0XQE3_9ZZZZ</name>
<feature type="transmembrane region" description="Helical" evidence="1">
    <location>
        <begin position="12"/>
        <end position="30"/>
    </location>
</feature>
<evidence type="ECO:0000256" key="1">
    <source>
        <dbReference type="SAM" id="Phobius"/>
    </source>
</evidence>
<accession>X0XQE3</accession>
<protein>
    <submittedName>
        <fullName evidence="2">Uncharacterized protein</fullName>
    </submittedName>
</protein>
<feature type="transmembrane region" description="Helical" evidence="1">
    <location>
        <begin position="36"/>
        <end position="56"/>
    </location>
</feature>
<dbReference type="AlphaFoldDB" id="X0XQE3"/>
<dbReference type="EMBL" id="BARS01033587">
    <property type="protein sequence ID" value="GAG27091.1"/>
    <property type="molecule type" value="Genomic_DNA"/>
</dbReference>
<proteinExistence type="predicted"/>
<sequence>MKQEKLMEKQNVWIFGMSLWAVGAIFWGQGIVSELIYLKVLSYVFMVIGLIAQFIATRIK</sequence>
<keyword evidence="1" id="KW-0812">Transmembrane</keyword>
<keyword evidence="1" id="KW-1133">Transmembrane helix</keyword>
<organism evidence="2">
    <name type="scientific">marine sediment metagenome</name>
    <dbReference type="NCBI Taxonomy" id="412755"/>
    <lineage>
        <taxon>unclassified sequences</taxon>
        <taxon>metagenomes</taxon>
        <taxon>ecological metagenomes</taxon>
    </lineage>
</organism>
<keyword evidence="1" id="KW-0472">Membrane</keyword>
<gene>
    <name evidence="2" type="ORF">S01H1_51992</name>
</gene>
<comment type="caution">
    <text evidence="2">The sequence shown here is derived from an EMBL/GenBank/DDBJ whole genome shotgun (WGS) entry which is preliminary data.</text>
</comment>
<evidence type="ECO:0000313" key="2">
    <source>
        <dbReference type="EMBL" id="GAG27091.1"/>
    </source>
</evidence>